<evidence type="ECO:0000313" key="2">
    <source>
        <dbReference type="Proteomes" id="UP000034176"/>
    </source>
</evidence>
<sequence>MNLQQNRMLNFVRRVNLDILMFEDMEDQNNPLVDFINSFTLNYIVSRFPPKKRQEFVDLLEHEANDDKIWQFVNKHIENFDKGYEEELEKKLRKIRKHVLSSTKQE</sequence>
<dbReference type="AlphaFoldDB" id="A0A0G0B7Z7"/>
<accession>A0A0G0B7Z7</accession>
<comment type="caution">
    <text evidence="1">The sequence shown here is derived from an EMBL/GenBank/DDBJ whole genome shotgun (WGS) entry which is preliminary data.</text>
</comment>
<reference evidence="1 2" key="1">
    <citation type="journal article" date="2015" name="Nature">
        <title>rRNA introns, odd ribosomes, and small enigmatic genomes across a large radiation of phyla.</title>
        <authorList>
            <person name="Brown C.T."/>
            <person name="Hug L.A."/>
            <person name="Thomas B.C."/>
            <person name="Sharon I."/>
            <person name="Castelle C.J."/>
            <person name="Singh A."/>
            <person name="Wilkins M.J."/>
            <person name="Williams K.H."/>
            <person name="Banfield J.F."/>
        </authorList>
    </citation>
    <scope>NUCLEOTIDE SEQUENCE [LARGE SCALE GENOMIC DNA]</scope>
</reference>
<dbReference type="Proteomes" id="UP000034176">
    <property type="component" value="Unassembled WGS sequence"/>
</dbReference>
<protein>
    <submittedName>
        <fullName evidence="1">Uncharacterized protein</fullName>
    </submittedName>
</protein>
<dbReference type="EMBL" id="LBPN01000002">
    <property type="protein sequence ID" value="KKP59846.1"/>
    <property type="molecule type" value="Genomic_DNA"/>
</dbReference>
<evidence type="ECO:0000313" key="1">
    <source>
        <dbReference type="EMBL" id="KKP59846.1"/>
    </source>
</evidence>
<gene>
    <name evidence="1" type="ORF">UR52_C0002G0074</name>
</gene>
<name>A0A0G0B7Z7_9BACT</name>
<dbReference type="STRING" id="1618434.UR52_C0002G0074"/>
<organism evidence="1 2">
    <name type="scientific">Candidatus Gottesmanbacteria bacterium GW2011_GWA1_34_13</name>
    <dbReference type="NCBI Taxonomy" id="1618434"/>
    <lineage>
        <taxon>Bacteria</taxon>
        <taxon>Candidatus Gottesmaniibacteriota</taxon>
    </lineage>
</organism>
<proteinExistence type="predicted"/>